<name>A0A1V8TV13_9PEZI</name>
<feature type="compositionally biased region" description="Polar residues" evidence="1">
    <location>
        <begin position="219"/>
        <end position="228"/>
    </location>
</feature>
<dbReference type="AlphaFoldDB" id="A0A1V8TV13"/>
<feature type="compositionally biased region" description="Basic and acidic residues" evidence="1">
    <location>
        <begin position="195"/>
        <end position="214"/>
    </location>
</feature>
<organism evidence="3 4">
    <name type="scientific">Cryoendolithus antarcticus</name>
    <dbReference type="NCBI Taxonomy" id="1507870"/>
    <lineage>
        <taxon>Eukaryota</taxon>
        <taxon>Fungi</taxon>
        <taxon>Dikarya</taxon>
        <taxon>Ascomycota</taxon>
        <taxon>Pezizomycotina</taxon>
        <taxon>Dothideomycetes</taxon>
        <taxon>Dothideomycetidae</taxon>
        <taxon>Cladosporiales</taxon>
        <taxon>Cladosporiaceae</taxon>
        <taxon>Cryoendolithus</taxon>
    </lineage>
</organism>
<accession>A0A1V8TV13</accession>
<feature type="region of interest" description="Disordered" evidence="1">
    <location>
        <begin position="1"/>
        <end position="65"/>
    </location>
</feature>
<feature type="compositionally biased region" description="Low complexity" evidence="1">
    <location>
        <begin position="46"/>
        <end position="57"/>
    </location>
</feature>
<feature type="region of interest" description="Disordered" evidence="1">
    <location>
        <begin position="483"/>
        <end position="520"/>
    </location>
</feature>
<feature type="compositionally biased region" description="Low complexity" evidence="1">
    <location>
        <begin position="483"/>
        <end position="498"/>
    </location>
</feature>
<dbReference type="Pfam" id="PF13257">
    <property type="entry name" value="DUF4048"/>
    <property type="match status" value="1"/>
</dbReference>
<dbReference type="Proteomes" id="UP000192596">
    <property type="component" value="Unassembled WGS sequence"/>
</dbReference>
<feature type="region of interest" description="Disordered" evidence="1">
    <location>
        <begin position="438"/>
        <end position="469"/>
    </location>
</feature>
<proteinExistence type="predicted"/>
<reference evidence="4" key="1">
    <citation type="submission" date="2017-03" db="EMBL/GenBank/DDBJ databases">
        <title>Genomes of endolithic fungi from Antarctica.</title>
        <authorList>
            <person name="Coleine C."/>
            <person name="Masonjones S."/>
            <person name="Stajich J.E."/>
        </authorList>
    </citation>
    <scope>NUCLEOTIDE SEQUENCE [LARGE SCALE GENOMIC DNA]</scope>
    <source>
        <strain evidence="4">CCFEE 5527</strain>
    </source>
</reference>
<feature type="region of interest" description="Disordered" evidence="1">
    <location>
        <begin position="348"/>
        <end position="426"/>
    </location>
</feature>
<comment type="caution">
    <text evidence="3">The sequence shown here is derived from an EMBL/GenBank/DDBJ whole genome shotgun (WGS) entry which is preliminary data.</text>
</comment>
<sequence>MSNESPRRSLSQKSRPLEVMPISPKRFNGNGKVSLAERLISPPASPSTSTQSAETSSIRSFQSHGRSMSMATDFIGGGTPPIRSNRFSVTFPIHPLPAPREQSPQRLSMSPTREAMPVLAESVVAAPTGPTDSNFLTAIAAQERRVLELKEEMQRAEAELNKLKRQWAAHEAHKKKNDARKVTKLQPLNTALASPDREEAGDRSDARAQQEMARRKTLMNGTKTSNRTVFEGSRHARTLSLLSPVHRTGGGLDDAGHPPRQDSLSTKRSLEAERPRQQRPSLLSRASTTPDMTTEVVKKALADIDLTNSNVDRDVLIKTGKKMASDFKDGLWTFLEDLRQATVGEEVTQNGAQGLRKQTSTQTLRRGKQTASRTSLRPSSRGSITSKASTDTKRPSTRSPVRQRQRPSNATRPTSVVEVPETDARSVDMGTALLTEAGLPIPQETPPQKRQSHKHCKSPSTTISTTSSADAWDTWDDSQIIASPTTARRSSSSATSRESGMEGLGIKSGEAGVKKDPIPWPALAKFGPATLRRTASHLMSEWERSLTPEPGKEFRGEEHEVVMKR</sequence>
<keyword evidence="4" id="KW-1185">Reference proteome</keyword>
<dbReference type="InterPro" id="IPR025122">
    <property type="entry name" value="DUF4048"/>
</dbReference>
<gene>
    <name evidence="3" type="ORF">B0A48_00623</name>
</gene>
<evidence type="ECO:0000313" key="4">
    <source>
        <dbReference type="Proteomes" id="UP000192596"/>
    </source>
</evidence>
<feature type="compositionally biased region" description="Polar residues" evidence="1">
    <location>
        <begin position="278"/>
        <end position="292"/>
    </location>
</feature>
<feature type="compositionally biased region" description="Low complexity" evidence="1">
    <location>
        <begin position="460"/>
        <end position="469"/>
    </location>
</feature>
<feature type="compositionally biased region" description="Polar residues" evidence="1">
    <location>
        <begin position="1"/>
        <end position="14"/>
    </location>
</feature>
<evidence type="ECO:0000259" key="2">
    <source>
        <dbReference type="Pfam" id="PF13257"/>
    </source>
</evidence>
<protein>
    <recommendedName>
        <fullName evidence="2">DUF4048 domain-containing protein</fullName>
    </recommendedName>
</protein>
<feature type="domain" description="DUF4048" evidence="2">
    <location>
        <begin position="235"/>
        <end position="488"/>
    </location>
</feature>
<evidence type="ECO:0000256" key="1">
    <source>
        <dbReference type="SAM" id="MobiDB-lite"/>
    </source>
</evidence>
<feature type="compositionally biased region" description="Polar residues" evidence="1">
    <location>
        <begin position="348"/>
        <end position="389"/>
    </location>
</feature>
<dbReference type="InParanoid" id="A0A1V8TV13"/>
<feature type="compositionally biased region" description="Basic residues" evidence="1">
    <location>
        <begin position="169"/>
        <end position="178"/>
    </location>
</feature>
<dbReference type="EMBL" id="NAJO01000001">
    <property type="protein sequence ID" value="OQO15240.1"/>
    <property type="molecule type" value="Genomic_DNA"/>
</dbReference>
<dbReference type="OrthoDB" id="4097086at2759"/>
<evidence type="ECO:0000313" key="3">
    <source>
        <dbReference type="EMBL" id="OQO15240.1"/>
    </source>
</evidence>
<feature type="region of interest" description="Disordered" evidence="1">
    <location>
        <begin position="169"/>
        <end position="292"/>
    </location>
</feature>
<feature type="compositionally biased region" description="Polar residues" evidence="1">
    <location>
        <begin position="397"/>
        <end position="414"/>
    </location>
</feature>
<feature type="region of interest" description="Disordered" evidence="1">
    <location>
        <begin position="542"/>
        <end position="565"/>
    </location>
</feature>